<dbReference type="AlphaFoldDB" id="A0A1G8TNK5"/>
<evidence type="ECO:0000313" key="2">
    <source>
        <dbReference type="Proteomes" id="UP000182130"/>
    </source>
</evidence>
<evidence type="ECO:0000313" key="1">
    <source>
        <dbReference type="EMBL" id="SDJ43166.1"/>
    </source>
</evidence>
<gene>
    <name evidence="1" type="ORF">SAMN05216555_110163</name>
</gene>
<dbReference type="Proteomes" id="UP000182130">
    <property type="component" value="Unassembled WGS sequence"/>
</dbReference>
<dbReference type="STRING" id="1045773.SAMN05216555_110163"/>
<accession>A0A1G8TNK5</accession>
<dbReference type="EMBL" id="FNEI01000010">
    <property type="protein sequence ID" value="SDJ43166.1"/>
    <property type="molecule type" value="Genomic_DNA"/>
</dbReference>
<name>A0A1G8TNK5_9MICC</name>
<organism evidence="1 2">
    <name type="scientific">Arthrobacter cupressi</name>
    <dbReference type="NCBI Taxonomy" id="1045773"/>
    <lineage>
        <taxon>Bacteria</taxon>
        <taxon>Bacillati</taxon>
        <taxon>Actinomycetota</taxon>
        <taxon>Actinomycetes</taxon>
        <taxon>Micrococcales</taxon>
        <taxon>Micrococcaceae</taxon>
        <taxon>Arthrobacter</taxon>
    </lineage>
</organism>
<protein>
    <submittedName>
        <fullName evidence="1">Uncharacterized protein</fullName>
    </submittedName>
</protein>
<reference evidence="2" key="1">
    <citation type="submission" date="2016-10" db="EMBL/GenBank/DDBJ databases">
        <authorList>
            <person name="Varghese N."/>
            <person name="Submissions S."/>
        </authorList>
    </citation>
    <scope>NUCLEOTIDE SEQUENCE [LARGE SCALE GENOMIC DNA]</scope>
    <source>
        <strain evidence="2">CGMCC 1.10783</strain>
    </source>
</reference>
<sequence length="33" mass="3582">MPWTLITDDGADPAQVRKFRDAGVHVEEAEIGG</sequence>
<proteinExistence type="predicted"/>
<keyword evidence="2" id="KW-1185">Reference proteome</keyword>